<evidence type="ECO:0000256" key="1">
    <source>
        <dbReference type="SAM" id="MobiDB-lite"/>
    </source>
</evidence>
<protein>
    <submittedName>
        <fullName evidence="2">Uncharacterized protein</fullName>
    </submittedName>
</protein>
<name>A0A6N3QGT6_SHIFL</name>
<organism evidence="2 3">
    <name type="scientific">Shigella flexneri CDC 796-83</name>
    <dbReference type="NCBI Taxonomy" id="945360"/>
    <lineage>
        <taxon>Bacteria</taxon>
        <taxon>Pseudomonadati</taxon>
        <taxon>Pseudomonadota</taxon>
        <taxon>Gammaproteobacteria</taxon>
        <taxon>Enterobacterales</taxon>
        <taxon>Enterobacteriaceae</taxon>
        <taxon>Shigella</taxon>
    </lineage>
</organism>
<accession>A0A6N3QGT6</accession>
<dbReference type="AlphaFoldDB" id="A0A6N3QGT6"/>
<proteinExistence type="predicted"/>
<reference evidence="2 3" key="1">
    <citation type="submission" date="2011-01" db="EMBL/GenBank/DDBJ databases">
        <title>Shigella flexneri CDC 796-83 whole genome shotgun sequencing project.</title>
        <authorList>
            <person name="Mane S.P."/>
            <person name="Sobral B.W."/>
            <person name="Cebula T."/>
            <person name="Chertkov O."/>
            <person name="Munk A.C."/>
            <person name="Tapia R."/>
            <person name="Green L."/>
            <person name="Rogers Y."/>
            <person name="Detter J.C."/>
            <person name="Bruce D."/>
            <person name="Brettin T.S."/>
        </authorList>
    </citation>
    <scope>NUCLEOTIDE SEQUENCE [LARGE SCALE GENOMIC DNA]</scope>
    <source>
        <strain evidence="2 3">CDC 796-83</strain>
    </source>
</reference>
<gene>
    <name evidence="2" type="ORF">SGF_03936</name>
</gene>
<sequence length="46" mass="5201">MVALASKGSKTHNENTPGCRNLPSKNEDMKDINRLNEGENFKRPEE</sequence>
<feature type="compositionally biased region" description="Basic and acidic residues" evidence="1">
    <location>
        <begin position="25"/>
        <end position="46"/>
    </location>
</feature>
<dbReference type="EMBL" id="AERO01000157">
    <property type="protein sequence ID" value="EFW58709.1"/>
    <property type="molecule type" value="Genomic_DNA"/>
</dbReference>
<evidence type="ECO:0000313" key="3">
    <source>
        <dbReference type="Proteomes" id="UP000003302"/>
    </source>
</evidence>
<dbReference type="Proteomes" id="UP000003302">
    <property type="component" value="Unassembled WGS sequence"/>
</dbReference>
<feature type="region of interest" description="Disordered" evidence="1">
    <location>
        <begin position="1"/>
        <end position="46"/>
    </location>
</feature>
<comment type="caution">
    <text evidence="2">The sequence shown here is derived from an EMBL/GenBank/DDBJ whole genome shotgun (WGS) entry which is preliminary data.</text>
</comment>
<evidence type="ECO:0000313" key="2">
    <source>
        <dbReference type="EMBL" id="EFW58709.1"/>
    </source>
</evidence>